<evidence type="ECO:0000256" key="6">
    <source>
        <dbReference type="ARBA" id="ARBA00022723"/>
    </source>
</evidence>
<evidence type="ECO:0000259" key="15">
    <source>
        <dbReference type="PROSITE" id="PS51007"/>
    </source>
</evidence>
<evidence type="ECO:0000313" key="17">
    <source>
        <dbReference type="Proteomes" id="UP001230188"/>
    </source>
</evidence>
<evidence type="ECO:0000256" key="11">
    <source>
        <dbReference type="ARBA" id="ARBA00031247"/>
    </source>
</evidence>
<dbReference type="PROSITE" id="PS51007">
    <property type="entry name" value="CYTC"/>
    <property type="match status" value="1"/>
</dbReference>
<feature type="chain" id="PRO_5041934958" description="Cytochrome c-553" evidence="14">
    <location>
        <begin position="22"/>
        <end position="144"/>
    </location>
</feature>
<evidence type="ECO:0000256" key="5">
    <source>
        <dbReference type="ARBA" id="ARBA00022617"/>
    </source>
</evidence>
<accession>A0AAD7UIN7</accession>
<dbReference type="Proteomes" id="UP001230188">
    <property type="component" value="Unassembled WGS sequence"/>
</dbReference>
<evidence type="ECO:0000256" key="10">
    <source>
        <dbReference type="ARBA" id="ARBA00030448"/>
    </source>
</evidence>
<dbReference type="GO" id="GO:0009543">
    <property type="term" value="C:chloroplast thylakoid lumen"/>
    <property type="evidence" value="ECO:0007669"/>
    <property type="project" value="UniProtKB-SubCell"/>
</dbReference>
<keyword evidence="14" id="KW-0732">Signal</keyword>
<dbReference type="InterPro" id="IPR008168">
    <property type="entry name" value="Cyt_C_IC"/>
</dbReference>
<evidence type="ECO:0000256" key="14">
    <source>
        <dbReference type="SAM" id="SignalP"/>
    </source>
</evidence>
<comment type="similarity">
    <text evidence="3">Belongs to the cytochrome c family. PetJ subfamily.</text>
</comment>
<dbReference type="FunFam" id="1.10.760.10:FF:000021">
    <property type="entry name" value="Cytochrome c6, chloroplastic"/>
    <property type="match status" value="1"/>
</dbReference>
<feature type="domain" description="Cytochrome c" evidence="15">
    <location>
        <begin position="45"/>
        <end position="137"/>
    </location>
</feature>
<dbReference type="SUPFAM" id="SSF46626">
    <property type="entry name" value="Cytochrome c"/>
    <property type="match status" value="1"/>
</dbReference>
<comment type="caution">
    <text evidence="16">The sequence shown here is derived from an EMBL/GenBank/DDBJ whole genome shotgun (WGS) entry which is preliminary data.</text>
</comment>
<dbReference type="PANTHER" id="PTHR34688">
    <property type="entry name" value="CYTOCHROME C6, CHLOROPLASTIC"/>
    <property type="match status" value="1"/>
</dbReference>
<gene>
    <name evidence="16" type="ORF">CTAYLR_010304</name>
</gene>
<comment type="subcellular location">
    <subcellularLocation>
        <location evidence="2">Plastid</location>
        <location evidence="2">Chloroplast thylakoid lumen</location>
    </subcellularLocation>
</comment>
<evidence type="ECO:0000256" key="3">
    <source>
        <dbReference type="ARBA" id="ARBA00009650"/>
    </source>
</evidence>
<dbReference type="GO" id="GO:0020037">
    <property type="term" value="F:heme binding"/>
    <property type="evidence" value="ECO:0007669"/>
    <property type="project" value="InterPro"/>
</dbReference>
<keyword evidence="8 13" id="KW-0408">Iron</keyword>
<keyword evidence="17" id="KW-1185">Reference proteome</keyword>
<dbReference type="Gene3D" id="1.10.760.10">
    <property type="entry name" value="Cytochrome c-like domain"/>
    <property type="match status" value="1"/>
</dbReference>
<dbReference type="InterPro" id="IPR023655">
    <property type="entry name" value="Cyt_C6"/>
</dbReference>
<reference evidence="16" key="1">
    <citation type="submission" date="2023-01" db="EMBL/GenBank/DDBJ databases">
        <title>Metagenome sequencing of chrysophaentin producing Chrysophaeum taylorii.</title>
        <authorList>
            <person name="Davison J."/>
            <person name="Bewley C."/>
        </authorList>
    </citation>
    <scope>NUCLEOTIDE SEQUENCE</scope>
    <source>
        <strain evidence="16">NIES-1699</strain>
    </source>
</reference>
<dbReference type="PRINTS" id="PR00605">
    <property type="entry name" value="CYTCHROMECIC"/>
</dbReference>
<evidence type="ECO:0000256" key="7">
    <source>
        <dbReference type="ARBA" id="ARBA00022982"/>
    </source>
</evidence>
<keyword evidence="5 13" id="KW-0349">Heme</keyword>
<keyword evidence="4" id="KW-0813">Transport</keyword>
<dbReference type="EMBL" id="JAQMWT010000182">
    <property type="protein sequence ID" value="KAJ8608165.1"/>
    <property type="molecule type" value="Genomic_DNA"/>
</dbReference>
<evidence type="ECO:0000256" key="1">
    <source>
        <dbReference type="ARBA" id="ARBA00002347"/>
    </source>
</evidence>
<dbReference type="GO" id="GO:0005506">
    <property type="term" value="F:iron ion binding"/>
    <property type="evidence" value="ECO:0007669"/>
    <property type="project" value="InterPro"/>
</dbReference>
<feature type="signal peptide" evidence="14">
    <location>
        <begin position="1"/>
        <end position="21"/>
    </location>
</feature>
<evidence type="ECO:0000256" key="12">
    <source>
        <dbReference type="ARBA" id="ARBA00033211"/>
    </source>
</evidence>
<keyword evidence="6 13" id="KW-0479">Metal-binding</keyword>
<dbReference type="PANTHER" id="PTHR34688:SF2">
    <property type="entry name" value="CYTOCHROME C6, CHLOROPLASTIC"/>
    <property type="match status" value="1"/>
</dbReference>
<evidence type="ECO:0000313" key="16">
    <source>
        <dbReference type="EMBL" id="KAJ8608165.1"/>
    </source>
</evidence>
<evidence type="ECO:0000256" key="4">
    <source>
        <dbReference type="ARBA" id="ARBA00022448"/>
    </source>
</evidence>
<name>A0AAD7UIN7_9STRA</name>
<proteinExistence type="inferred from homology"/>
<evidence type="ECO:0000256" key="9">
    <source>
        <dbReference type="ARBA" id="ARBA00023078"/>
    </source>
</evidence>
<dbReference type="InterPro" id="IPR036909">
    <property type="entry name" value="Cyt_c-like_dom_sf"/>
</dbReference>
<dbReference type="Pfam" id="PF13442">
    <property type="entry name" value="Cytochrome_CBB3"/>
    <property type="match status" value="1"/>
</dbReference>
<evidence type="ECO:0000256" key="2">
    <source>
        <dbReference type="ARBA" id="ARBA00004456"/>
    </source>
</evidence>
<protein>
    <recommendedName>
        <fullName evidence="12">Cytochrome c-553</fullName>
    </recommendedName>
    <alternativeName>
        <fullName evidence="11">Cytochrome c553</fullName>
    </alternativeName>
    <alternativeName>
        <fullName evidence="10">Soluble cytochrome f</fullName>
    </alternativeName>
</protein>
<dbReference type="InterPro" id="IPR009056">
    <property type="entry name" value="Cyt_c-like_dom"/>
</dbReference>
<evidence type="ECO:0000256" key="8">
    <source>
        <dbReference type="ARBA" id="ARBA00023004"/>
    </source>
</evidence>
<comment type="function">
    <text evidence="1">Functions as an electron carrier between membrane-bound cytochrome b6-f and photosystem I in oxygenic photosynthesis.</text>
</comment>
<keyword evidence="7" id="KW-0249">Electron transport</keyword>
<keyword evidence="9" id="KW-0793">Thylakoid</keyword>
<organism evidence="16 17">
    <name type="scientific">Chrysophaeum taylorii</name>
    <dbReference type="NCBI Taxonomy" id="2483200"/>
    <lineage>
        <taxon>Eukaryota</taxon>
        <taxon>Sar</taxon>
        <taxon>Stramenopiles</taxon>
        <taxon>Ochrophyta</taxon>
        <taxon>Pelagophyceae</taxon>
        <taxon>Pelagomonadales</taxon>
        <taxon>Pelagomonadaceae</taxon>
        <taxon>Chrysophaeum</taxon>
    </lineage>
</organism>
<evidence type="ECO:0000256" key="13">
    <source>
        <dbReference type="PROSITE-ProRule" id="PRU00433"/>
    </source>
</evidence>
<dbReference type="AlphaFoldDB" id="A0AAD7UIN7"/>
<dbReference type="GO" id="GO:0009055">
    <property type="term" value="F:electron transfer activity"/>
    <property type="evidence" value="ECO:0007669"/>
    <property type="project" value="InterPro"/>
</dbReference>
<sequence>MMFKPEVLVLTLAATMMMARGLQIGRRELLASAFVGWTTTTPKPANAEDGVQLFAKNCAACHAGGGNIVARTKTLSAADLNRDGYSSLEKMAEIIALGKNAMPGYGEACQPKLACTFGPHLSEDEVNSVAEFVLDQAQAGWPQS</sequence>